<evidence type="ECO:0000256" key="3">
    <source>
        <dbReference type="ARBA" id="ARBA00022679"/>
    </source>
</evidence>
<dbReference type="SUPFAM" id="SSF50486">
    <property type="entry name" value="FMT C-terminal domain-like"/>
    <property type="match status" value="1"/>
</dbReference>
<accession>A0ABV1J7I1</accession>
<dbReference type="Pfam" id="PF00551">
    <property type="entry name" value="Formyl_trans_N"/>
    <property type="match status" value="1"/>
</dbReference>
<dbReference type="InterPro" id="IPR002376">
    <property type="entry name" value="Formyl_transf_N"/>
</dbReference>
<gene>
    <name evidence="5 8" type="primary">fmt</name>
    <name evidence="8" type="ORF">AAA081_07610</name>
</gene>
<dbReference type="NCBIfam" id="TIGR00460">
    <property type="entry name" value="fmt"/>
    <property type="match status" value="1"/>
</dbReference>
<comment type="caution">
    <text evidence="8">The sequence shown here is derived from an EMBL/GenBank/DDBJ whole genome shotgun (WGS) entry which is preliminary data.</text>
</comment>
<evidence type="ECO:0000313" key="8">
    <source>
        <dbReference type="EMBL" id="MEQ3354154.1"/>
    </source>
</evidence>
<feature type="domain" description="Formyl transferase C-terminal" evidence="7">
    <location>
        <begin position="214"/>
        <end position="296"/>
    </location>
</feature>
<feature type="domain" description="Formyl transferase N-terminal" evidence="6">
    <location>
        <begin position="1"/>
        <end position="156"/>
    </location>
</feature>
<dbReference type="InterPro" id="IPR041711">
    <property type="entry name" value="Met-tRNA-FMT_N"/>
</dbReference>
<evidence type="ECO:0000256" key="2">
    <source>
        <dbReference type="ARBA" id="ARBA00012261"/>
    </source>
</evidence>
<sequence length="304" mass="33552">MKAVFFGTPDFAVPTLNALNEICDVTLVVTREDKKKGRGKKLLPTPVKIRAEALGIEVFQPHSCNTEEALEKLRAQEADLFVVVAYGQILSEDVLALPKKHIVNVHSSLLPKYRGAAPMQWAILNGDEETGVSLMKVEAGLDSGAVYDVKRTPIGDKNFGAIHDELADFGADLIREFVTDLEKGTVTFTEQDHDAATYAAKIDDELLALHADELTAKEFVRKIRAFSPEPGAHFLFRDERLKVYDGEVSDEKVPTGHYKATKKKLWIGTKDGAVLLKEIQRPGKKRMAIGSYLAGAHLDEKGEI</sequence>
<dbReference type="CDD" id="cd08704">
    <property type="entry name" value="Met_tRNA_FMT_C"/>
    <property type="match status" value="1"/>
</dbReference>
<dbReference type="InterPro" id="IPR044135">
    <property type="entry name" value="Met-tRNA-FMT_C"/>
</dbReference>
<keyword evidence="9" id="KW-1185">Reference proteome</keyword>
<reference evidence="8 9" key="1">
    <citation type="submission" date="2024-04" db="EMBL/GenBank/DDBJ databases">
        <title>Human intestinal bacterial collection.</title>
        <authorList>
            <person name="Pauvert C."/>
            <person name="Hitch T.C.A."/>
            <person name="Clavel T."/>
        </authorList>
    </citation>
    <scope>NUCLEOTIDE SEQUENCE [LARGE SCALE GENOMIC DNA]</scope>
    <source>
        <strain evidence="8 9">CLA-SR-H026</strain>
    </source>
</reference>
<dbReference type="CDD" id="cd08646">
    <property type="entry name" value="FMT_core_Met-tRNA-FMT_N"/>
    <property type="match status" value="1"/>
</dbReference>
<dbReference type="GO" id="GO:0004479">
    <property type="term" value="F:methionyl-tRNA formyltransferase activity"/>
    <property type="evidence" value="ECO:0007669"/>
    <property type="project" value="UniProtKB-EC"/>
</dbReference>
<evidence type="ECO:0000259" key="7">
    <source>
        <dbReference type="Pfam" id="PF02911"/>
    </source>
</evidence>
<evidence type="ECO:0000256" key="1">
    <source>
        <dbReference type="ARBA" id="ARBA00010699"/>
    </source>
</evidence>
<dbReference type="InterPro" id="IPR001555">
    <property type="entry name" value="GART_AS"/>
</dbReference>
<evidence type="ECO:0000256" key="5">
    <source>
        <dbReference type="HAMAP-Rule" id="MF_00182"/>
    </source>
</evidence>
<feature type="binding site" evidence="5">
    <location>
        <begin position="108"/>
        <end position="111"/>
    </location>
    <ligand>
        <name>(6S)-5,6,7,8-tetrahydrofolate</name>
        <dbReference type="ChEBI" id="CHEBI:57453"/>
    </ligand>
</feature>
<dbReference type="Proteomes" id="UP001481872">
    <property type="component" value="Unassembled WGS sequence"/>
</dbReference>
<dbReference type="SUPFAM" id="SSF53328">
    <property type="entry name" value="Formyltransferase"/>
    <property type="match status" value="1"/>
</dbReference>
<keyword evidence="4 5" id="KW-0648">Protein biosynthesis</keyword>
<dbReference type="InterPro" id="IPR005793">
    <property type="entry name" value="Formyl_trans_C"/>
</dbReference>
<dbReference type="EMBL" id="JBBNPS010000026">
    <property type="protein sequence ID" value="MEQ3354154.1"/>
    <property type="molecule type" value="Genomic_DNA"/>
</dbReference>
<protein>
    <recommendedName>
        <fullName evidence="2 5">Methionyl-tRNA formyltransferase</fullName>
        <ecNumber evidence="2 5">2.1.2.9</ecNumber>
    </recommendedName>
</protein>
<keyword evidence="3 5" id="KW-0808">Transferase</keyword>
<dbReference type="Pfam" id="PF02911">
    <property type="entry name" value="Formyl_trans_C"/>
    <property type="match status" value="1"/>
</dbReference>
<dbReference type="InterPro" id="IPR036477">
    <property type="entry name" value="Formyl_transf_N_sf"/>
</dbReference>
<name>A0ABV1J7I1_9FIRM</name>
<evidence type="ECO:0000313" key="9">
    <source>
        <dbReference type="Proteomes" id="UP001481872"/>
    </source>
</evidence>
<dbReference type="InterPro" id="IPR011034">
    <property type="entry name" value="Formyl_transferase-like_C_sf"/>
</dbReference>
<proteinExistence type="inferred from homology"/>
<dbReference type="Gene3D" id="3.40.50.12230">
    <property type="match status" value="1"/>
</dbReference>
<dbReference type="PANTHER" id="PTHR11138">
    <property type="entry name" value="METHIONYL-TRNA FORMYLTRANSFERASE"/>
    <property type="match status" value="1"/>
</dbReference>
<comment type="similarity">
    <text evidence="1 5">Belongs to the Fmt family.</text>
</comment>
<comment type="function">
    <text evidence="5">Attaches a formyl group to the free amino group of methionyl-tRNA(fMet). The formyl group appears to play a dual role in the initiator identity of N-formylmethionyl-tRNA by promoting its recognition by IF2 and preventing the misappropriation of this tRNA by the elongation apparatus.</text>
</comment>
<dbReference type="PROSITE" id="PS00373">
    <property type="entry name" value="GART"/>
    <property type="match status" value="1"/>
</dbReference>
<dbReference type="PANTHER" id="PTHR11138:SF5">
    <property type="entry name" value="METHIONYL-TRNA FORMYLTRANSFERASE, MITOCHONDRIAL"/>
    <property type="match status" value="1"/>
</dbReference>
<comment type="catalytic activity">
    <reaction evidence="5">
        <text>L-methionyl-tRNA(fMet) + (6R)-10-formyltetrahydrofolate = N-formyl-L-methionyl-tRNA(fMet) + (6S)-5,6,7,8-tetrahydrofolate + H(+)</text>
        <dbReference type="Rhea" id="RHEA:24380"/>
        <dbReference type="Rhea" id="RHEA-COMP:9952"/>
        <dbReference type="Rhea" id="RHEA-COMP:9953"/>
        <dbReference type="ChEBI" id="CHEBI:15378"/>
        <dbReference type="ChEBI" id="CHEBI:57453"/>
        <dbReference type="ChEBI" id="CHEBI:78530"/>
        <dbReference type="ChEBI" id="CHEBI:78844"/>
        <dbReference type="ChEBI" id="CHEBI:195366"/>
        <dbReference type="EC" id="2.1.2.9"/>
    </reaction>
</comment>
<organism evidence="8 9">
    <name type="scientific">Aedoeadaptatus acetigenes</name>
    <dbReference type="NCBI Taxonomy" id="2981723"/>
    <lineage>
        <taxon>Bacteria</taxon>
        <taxon>Bacillati</taxon>
        <taxon>Bacillota</taxon>
        <taxon>Tissierellia</taxon>
        <taxon>Tissierellales</taxon>
        <taxon>Peptoniphilaceae</taxon>
        <taxon>Aedoeadaptatus</taxon>
    </lineage>
</organism>
<evidence type="ECO:0000259" key="6">
    <source>
        <dbReference type="Pfam" id="PF00551"/>
    </source>
</evidence>
<dbReference type="InterPro" id="IPR005794">
    <property type="entry name" value="Fmt"/>
</dbReference>
<evidence type="ECO:0000256" key="4">
    <source>
        <dbReference type="ARBA" id="ARBA00022917"/>
    </source>
</evidence>
<dbReference type="RefSeq" id="WP_148474429.1">
    <property type="nucleotide sequence ID" value="NZ_JAOQJD010000017.1"/>
</dbReference>
<dbReference type="HAMAP" id="MF_00182">
    <property type="entry name" value="Formyl_trans"/>
    <property type="match status" value="1"/>
</dbReference>
<dbReference type="EC" id="2.1.2.9" evidence="2 5"/>